<name>A0ABT9VH98_9BACI</name>
<comment type="caution">
    <text evidence="2">The sequence shown here is derived from an EMBL/GenBank/DDBJ whole genome shotgun (WGS) entry which is preliminary data.</text>
</comment>
<keyword evidence="1" id="KW-0812">Transmembrane</keyword>
<sequence>MALITIVLLLILVIIIVVSVIKKKPFPRKMLLATLSCVLLLGSTIIYERYFFTFEEINRAHVQDGPGPIESPDETYSASAYYEPYGGAAGGVNVWIEVVNHANNDQMKIIYYSDVKQDFQMDWVDDETLEIENNDPRYQNQDRSVTLDVTSEIYHDRGDACRSWVLKQDYDDCYEADL</sequence>
<organism evidence="2 3">
    <name type="scientific">Alkalibacillus salilacus</name>
    <dbReference type="NCBI Taxonomy" id="284582"/>
    <lineage>
        <taxon>Bacteria</taxon>
        <taxon>Bacillati</taxon>
        <taxon>Bacillota</taxon>
        <taxon>Bacilli</taxon>
        <taxon>Bacillales</taxon>
        <taxon>Bacillaceae</taxon>
        <taxon>Alkalibacillus</taxon>
    </lineage>
</organism>
<evidence type="ECO:0008006" key="4">
    <source>
        <dbReference type="Google" id="ProtNLM"/>
    </source>
</evidence>
<keyword evidence="3" id="KW-1185">Reference proteome</keyword>
<evidence type="ECO:0000313" key="3">
    <source>
        <dbReference type="Proteomes" id="UP001224359"/>
    </source>
</evidence>
<keyword evidence="1" id="KW-1133">Transmembrane helix</keyword>
<keyword evidence="1" id="KW-0472">Membrane</keyword>
<evidence type="ECO:0000256" key="1">
    <source>
        <dbReference type="SAM" id="Phobius"/>
    </source>
</evidence>
<accession>A0ABT9VH98</accession>
<evidence type="ECO:0000313" key="2">
    <source>
        <dbReference type="EMBL" id="MDQ0160235.1"/>
    </source>
</evidence>
<dbReference type="InterPro" id="IPR035406">
    <property type="entry name" value="DUF5412"/>
</dbReference>
<protein>
    <recommendedName>
        <fullName evidence="4">DUF4352 domain-containing protein</fullName>
    </recommendedName>
</protein>
<proteinExistence type="predicted"/>
<dbReference type="Pfam" id="PF17428">
    <property type="entry name" value="DUF5412"/>
    <property type="match status" value="1"/>
</dbReference>
<gene>
    <name evidence="2" type="ORF">J2S77_002238</name>
</gene>
<reference evidence="2 3" key="1">
    <citation type="submission" date="2023-07" db="EMBL/GenBank/DDBJ databases">
        <title>Genomic Encyclopedia of Type Strains, Phase IV (KMG-IV): sequencing the most valuable type-strain genomes for metagenomic binning, comparative biology and taxonomic classification.</title>
        <authorList>
            <person name="Goeker M."/>
        </authorList>
    </citation>
    <scope>NUCLEOTIDE SEQUENCE [LARGE SCALE GENOMIC DNA]</scope>
    <source>
        <strain evidence="2 3">DSM 16460</strain>
    </source>
</reference>
<dbReference type="EMBL" id="JAUSTQ010000010">
    <property type="protein sequence ID" value="MDQ0160235.1"/>
    <property type="molecule type" value="Genomic_DNA"/>
</dbReference>
<feature type="transmembrane region" description="Helical" evidence="1">
    <location>
        <begin position="29"/>
        <end position="47"/>
    </location>
</feature>
<dbReference type="Proteomes" id="UP001224359">
    <property type="component" value="Unassembled WGS sequence"/>
</dbReference>